<dbReference type="InterPro" id="IPR005162">
    <property type="entry name" value="Retrotrans_gag_dom"/>
</dbReference>
<dbReference type="SUPFAM" id="SSF57756">
    <property type="entry name" value="Retrovirus zinc finger-like domains"/>
    <property type="match status" value="1"/>
</dbReference>
<dbReference type="Gene3D" id="4.10.60.10">
    <property type="entry name" value="Zinc finger, CCHC-type"/>
    <property type="match status" value="1"/>
</dbReference>
<dbReference type="SUPFAM" id="SSF52047">
    <property type="entry name" value="RNI-like"/>
    <property type="match status" value="1"/>
</dbReference>
<dbReference type="Gene3D" id="1.10.10.10">
    <property type="entry name" value="Winged helix-like DNA-binding domain superfamily/Winged helix DNA-binding domain"/>
    <property type="match status" value="1"/>
</dbReference>
<dbReference type="Pfam" id="PF00098">
    <property type="entry name" value="zf-CCHC"/>
    <property type="match status" value="2"/>
</dbReference>
<feature type="coiled-coil region" evidence="7">
    <location>
        <begin position="34"/>
        <end position="68"/>
    </location>
</feature>
<keyword evidence="6" id="KW-0479">Metal-binding</keyword>
<dbReference type="Proteomes" id="UP000593564">
    <property type="component" value="Unassembled WGS sequence"/>
</dbReference>
<reference evidence="10 11" key="2">
    <citation type="submission" date="2020-07" db="EMBL/GenBank/DDBJ databases">
        <title>Genome assembly of wild tea tree DASZ reveals pedigree and selection history of tea varieties.</title>
        <authorList>
            <person name="Zhang W."/>
        </authorList>
    </citation>
    <scope>NUCLEOTIDE SEQUENCE [LARGE SCALE GENOMIC DNA]</scope>
    <source>
        <strain evidence="11">cv. G240</strain>
        <tissue evidence="10">Leaf</tissue>
    </source>
</reference>
<dbReference type="PRINTS" id="PR00364">
    <property type="entry name" value="DISEASERSIST"/>
</dbReference>
<evidence type="ECO:0000256" key="5">
    <source>
        <dbReference type="ARBA" id="ARBA00022840"/>
    </source>
</evidence>
<dbReference type="GO" id="GO:0003676">
    <property type="term" value="F:nucleic acid binding"/>
    <property type="evidence" value="ECO:0007669"/>
    <property type="project" value="InterPro"/>
</dbReference>
<protein>
    <recommendedName>
        <fullName evidence="9">CCHC-type domain-containing protein</fullName>
    </recommendedName>
</protein>
<dbReference type="GO" id="GO:0008270">
    <property type="term" value="F:zinc ion binding"/>
    <property type="evidence" value="ECO:0007669"/>
    <property type="project" value="UniProtKB-KW"/>
</dbReference>
<dbReference type="FunFam" id="3.40.50.300:FF:001091">
    <property type="entry name" value="Probable disease resistance protein At1g61300"/>
    <property type="match status" value="1"/>
</dbReference>
<keyword evidence="6" id="KW-0863">Zinc-finger</keyword>
<feature type="compositionally biased region" description="Low complexity" evidence="8">
    <location>
        <begin position="1571"/>
        <end position="1600"/>
    </location>
</feature>
<dbReference type="InterPro" id="IPR032675">
    <property type="entry name" value="LRR_dom_sf"/>
</dbReference>
<dbReference type="InterPro" id="IPR003593">
    <property type="entry name" value="AAA+_ATPase"/>
</dbReference>
<dbReference type="GO" id="GO:0043531">
    <property type="term" value="F:ADP binding"/>
    <property type="evidence" value="ECO:0007669"/>
    <property type="project" value="InterPro"/>
</dbReference>
<dbReference type="Pfam" id="PF23247">
    <property type="entry name" value="LRR_RPS2"/>
    <property type="match status" value="3"/>
</dbReference>
<dbReference type="SMART" id="SM00382">
    <property type="entry name" value="AAA"/>
    <property type="match status" value="1"/>
</dbReference>
<comment type="caution">
    <text evidence="10">The sequence shown here is derived from an EMBL/GenBank/DDBJ whole genome shotgun (WGS) entry which is preliminary data.</text>
</comment>
<dbReference type="Gene3D" id="3.40.50.300">
    <property type="entry name" value="P-loop containing nucleotide triphosphate hydrolases"/>
    <property type="match status" value="1"/>
</dbReference>
<keyword evidence="2" id="KW-0433">Leucine-rich repeat</keyword>
<keyword evidence="5" id="KW-0067">ATP-binding</keyword>
<comment type="similarity">
    <text evidence="1">Belongs to the disease resistance NB-LRR family.</text>
</comment>
<dbReference type="InterPro" id="IPR036875">
    <property type="entry name" value="Znf_CCHC_sf"/>
</dbReference>
<dbReference type="Gene3D" id="3.80.10.10">
    <property type="entry name" value="Ribonuclease Inhibitor"/>
    <property type="match status" value="3"/>
</dbReference>
<evidence type="ECO:0000256" key="8">
    <source>
        <dbReference type="SAM" id="MobiDB-lite"/>
    </source>
</evidence>
<accession>A0A7J7GJ68</accession>
<dbReference type="SMART" id="SM00343">
    <property type="entry name" value="ZnF_C2HC"/>
    <property type="match status" value="2"/>
</dbReference>
<feature type="region of interest" description="Disordered" evidence="8">
    <location>
        <begin position="1517"/>
        <end position="1542"/>
    </location>
</feature>
<feature type="domain" description="CCHC-type" evidence="9">
    <location>
        <begin position="1545"/>
        <end position="1560"/>
    </location>
</feature>
<feature type="compositionally biased region" description="Polar residues" evidence="8">
    <location>
        <begin position="1485"/>
        <end position="1495"/>
    </location>
</feature>
<proteinExistence type="inferred from homology"/>
<evidence type="ECO:0000256" key="4">
    <source>
        <dbReference type="ARBA" id="ARBA00022821"/>
    </source>
</evidence>
<evidence type="ECO:0000313" key="11">
    <source>
        <dbReference type="Proteomes" id="UP000593564"/>
    </source>
</evidence>
<feature type="compositionally biased region" description="Basic and acidic residues" evidence="8">
    <location>
        <begin position="1452"/>
        <end position="1468"/>
    </location>
</feature>
<dbReference type="Pfam" id="PF03732">
    <property type="entry name" value="Retrotrans_gag"/>
    <property type="match status" value="1"/>
</dbReference>
<dbReference type="GO" id="GO:0005524">
    <property type="term" value="F:ATP binding"/>
    <property type="evidence" value="ECO:0007669"/>
    <property type="project" value="UniProtKB-KW"/>
</dbReference>
<evidence type="ECO:0000313" key="10">
    <source>
        <dbReference type="EMBL" id="KAF5940710.1"/>
    </source>
</evidence>
<dbReference type="PANTHER" id="PTHR33463:SF198">
    <property type="entry name" value="RPP4C3"/>
    <property type="match status" value="1"/>
</dbReference>
<organism evidence="10 11">
    <name type="scientific">Camellia sinensis</name>
    <name type="common">Tea plant</name>
    <name type="synonym">Thea sinensis</name>
    <dbReference type="NCBI Taxonomy" id="4442"/>
    <lineage>
        <taxon>Eukaryota</taxon>
        <taxon>Viridiplantae</taxon>
        <taxon>Streptophyta</taxon>
        <taxon>Embryophyta</taxon>
        <taxon>Tracheophyta</taxon>
        <taxon>Spermatophyta</taxon>
        <taxon>Magnoliopsida</taxon>
        <taxon>eudicotyledons</taxon>
        <taxon>Gunneridae</taxon>
        <taxon>Pentapetalae</taxon>
        <taxon>asterids</taxon>
        <taxon>Ericales</taxon>
        <taxon>Theaceae</taxon>
        <taxon>Camellia</taxon>
    </lineage>
</organism>
<evidence type="ECO:0000259" key="9">
    <source>
        <dbReference type="PROSITE" id="PS50158"/>
    </source>
</evidence>
<evidence type="ECO:0000256" key="6">
    <source>
        <dbReference type="PROSITE-ProRule" id="PRU00047"/>
    </source>
</evidence>
<dbReference type="InterPro" id="IPR027417">
    <property type="entry name" value="P-loop_NTPase"/>
</dbReference>
<keyword evidence="3" id="KW-0677">Repeat</keyword>
<keyword evidence="6" id="KW-0862">Zinc</keyword>
<keyword evidence="4" id="KW-0611">Plant defense</keyword>
<feature type="region of interest" description="Disordered" evidence="8">
    <location>
        <begin position="1557"/>
        <end position="1605"/>
    </location>
</feature>
<reference evidence="11" key="1">
    <citation type="journal article" date="2020" name="Nat. Commun.">
        <title>Genome assembly of wild tea tree DASZ reveals pedigree and selection history of tea varieties.</title>
        <authorList>
            <person name="Zhang W."/>
            <person name="Zhang Y."/>
            <person name="Qiu H."/>
            <person name="Guo Y."/>
            <person name="Wan H."/>
            <person name="Zhang X."/>
            <person name="Scossa F."/>
            <person name="Alseekh S."/>
            <person name="Zhang Q."/>
            <person name="Wang P."/>
            <person name="Xu L."/>
            <person name="Schmidt M.H."/>
            <person name="Jia X."/>
            <person name="Li D."/>
            <person name="Zhu A."/>
            <person name="Guo F."/>
            <person name="Chen W."/>
            <person name="Ni D."/>
            <person name="Usadel B."/>
            <person name="Fernie A.R."/>
            <person name="Wen W."/>
        </authorList>
    </citation>
    <scope>NUCLEOTIDE SEQUENCE [LARGE SCALE GENOMIC DNA]</scope>
    <source>
        <strain evidence="11">cv. G240</strain>
    </source>
</reference>
<evidence type="ECO:0000256" key="7">
    <source>
        <dbReference type="SAM" id="Coils"/>
    </source>
</evidence>
<dbReference type="InterPro" id="IPR002182">
    <property type="entry name" value="NB-ARC"/>
</dbReference>
<dbReference type="GO" id="GO:0006952">
    <property type="term" value="P:defense response"/>
    <property type="evidence" value="ECO:0007669"/>
    <property type="project" value="UniProtKB-KW"/>
</dbReference>
<dbReference type="EMBL" id="JACBKZ010000010">
    <property type="protein sequence ID" value="KAF5940710.1"/>
    <property type="molecule type" value="Genomic_DNA"/>
</dbReference>
<dbReference type="SUPFAM" id="SSF52540">
    <property type="entry name" value="P-loop containing nucleoside triphosphate hydrolases"/>
    <property type="match status" value="1"/>
</dbReference>
<evidence type="ECO:0000256" key="3">
    <source>
        <dbReference type="ARBA" id="ARBA00022737"/>
    </source>
</evidence>
<sequence>MPTGWVGFVGPIVGIVGKIGEFLMAPVGRHFGYLFCYKGEVKNLKGEVEKLNEKRGAMQLSVDEAERNVIVIGPDVKGWLGRVDKCSEEAREILKDEVEANKGCLYGWCPNLKLRYSLGMKATNKAKDVAKLHEERKLTEVAYSEPPPGIESTSTEGIKVFESRRLITKDVMEALKDDTFHMIAICGMGGVGKTTMVKEVAKRAKEEKLFDEVVMAVVSQSLNERRIQGEIGDKLGLEFREETERGRADRLLERLRGTERILVILDDVWNRLELNDIGIPFGDGHGGCKILLTSRFDNVSNDMNAQKKFTLDVLTEEEAWNLFEEMAGISNDTSHTSTDLYITQKKVADECGCLPIAIVTVARALKDKERHSWNSALVQLRKSMVKNIRGVEEEVFKSVELSYDFLGSREIRECFLLCSLYAEDFNIPIEDLVRYGVGIEMFEAIDSVNEARDRVHASVDELKKCYLLMDGEREGCVKMHDVVRDVAISIASREEHSFMVRCDEALKEWPEKERHKNYAVISLRCTGMSKLPDNLEFPKLHLLRLEDSYASELPNLPDNFYGGMKELKALSMLNVYIEGSLPTSLRWLTNLRSLSLYECGLINDVSVIGALENLEILSFEGTKIEELPKEIGRLSHLKLLDLLECGVKRICPGVLSSLSKLEELYLGSSFNDEHRIEETKATLTELCGLSNFTTLAIYTNLAIINYNINYKTSCFSGIFTRAILWRDLEYVIETADGVPVPQIAFPVELITLEHLSIVGMDNVIEIWPRELQPKVREMNIMRCCKLSNILFPSNVIKGMQSLELLEVAWCQSVEVAFDLEGIIVRDGYPDILTHVWKNNLQRIPSFQNLTSLTVVGCSSLRYIFSSSQAKLLVKLREIAIAECGVLEAIVNEEPKVNDEIATNIIMFPQLNSLKLCHLPSLKSLCPQAYTFEGSFIEEIKVINCPNMRTLPSALQRKLELQESNVRKVDFFNSAQHHLFDRKFSLSTNGILDVTGIDEPTEIWHNQLEVGCLDKVGFMRVQCCGKLSSVVSSKLMQRLHNIQGLKVWWCDSLEMIFDLQEGGCADIAEKETLITQLSELKLKYLTKLTHIWKNISQQTHCFKNLSSLRVQHCGNLRYIYTISMANVLVNLQLLTVEHCEKVEKIVTRENEEEIFSQDIYRVSLINLPRLVCFGPDVNDIEIPAEETIVSRCPKFPDFMMSGRGRGRGRRGRPGRQEVPVPEEIPAVHEGIGQANVAEPVGQQAMGALAREIAGAFRESVGILRAENQAQVVADAGPSFLKREFFRSNPDEFVGDPKEPLKADEWLEQTTKTFEMLGIEDEGLKVTLASFQLKGDAGQWWKFTKGRIGGTWEAFVNAFQEKFLSPAVREKLRDQFCQLKQSSSSVAEFEAAFTSLSRFAPELVASEERRCIEFERKLRRGLKLRVGGTMIRDYGRLVDAAAHMEIMMQEEEEGQKGSKRSQDGQSDGRRQKGFNPQQSQSSFSRSTFPVPSASSGKGSQGGITCFKCGQLGHKSPVCPQRGGVQRAASSSARSQSQSQGRGQPLSCYQCGQPGHMKRYCPQLGGTPGASGLRQSQGQQPAQSGQASRANQGASSSQSVQQSYAPRCEQVDQRSSGRVYAVTAQDLVPAPSVVRGNEDAADYEDSVFDFDDDDGDFRGTIFSNSMKIKKLEKPTNATRWSHISMQTMCVLVCWVDDATSKTLCFVGATGLTLSLAM</sequence>
<evidence type="ECO:0000256" key="2">
    <source>
        <dbReference type="ARBA" id="ARBA00022614"/>
    </source>
</evidence>
<dbReference type="InterPro" id="IPR036388">
    <property type="entry name" value="WH-like_DNA-bd_sf"/>
</dbReference>
<evidence type="ECO:0000256" key="1">
    <source>
        <dbReference type="ARBA" id="ARBA00008894"/>
    </source>
</evidence>
<dbReference type="PANTHER" id="PTHR33463">
    <property type="entry name" value="NB-ARC DOMAIN-CONTAINING PROTEIN-RELATED"/>
    <property type="match status" value="1"/>
</dbReference>
<feature type="domain" description="CCHC-type" evidence="9">
    <location>
        <begin position="1503"/>
        <end position="1518"/>
    </location>
</feature>
<keyword evidence="7" id="KW-0175">Coiled coil</keyword>
<dbReference type="SUPFAM" id="SSF52058">
    <property type="entry name" value="L domain-like"/>
    <property type="match status" value="1"/>
</dbReference>
<dbReference type="PROSITE" id="PS50158">
    <property type="entry name" value="ZF_CCHC"/>
    <property type="match status" value="2"/>
</dbReference>
<feature type="compositionally biased region" description="Low complexity" evidence="8">
    <location>
        <begin position="1475"/>
        <end position="1484"/>
    </location>
</feature>
<dbReference type="Pfam" id="PF00931">
    <property type="entry name" value="NB-ARC"/>
    <property type="match status" value="1"/>
</dbReference>
<dbReference type="InterPro" id="IPR050905">
    <property type="entry name" value="Plant_NBS-LRR"/>
</dbReference>
<keyword evidence="5" id="KW-0547">Nucleotide-binding</keyword>
<name>A0A7J7GJ68_CAMSI</name>
<gene>
    <name evidence="10" type="ORF">HYC85_021877</name>
</gene>
<feature type="compositionally biased region" description="Low complexity" evidence="8">
    <location>
        <begin position="1519"/>
        <end position="1541"/>
    </location>
</feature>
<dbReference type="InterPro" id="IPR057135">
    <property type="entry name" value="At4g27190-like_LRR"/>
</dbReference>
<dbReference type="Gene3D" id="1.10.8.430">
    <property type="entry name" value="Helical domain of apoptotic protease-activating factors"/>
    <property type="match status" value="1"/>
</dbReference>
<feature type="region of interest" description="Disordered" evidence="8">
    <location>
        <begin position="1448"/>
        <end position="1498"/>
    </location>
</feature>
<keyword evidence="11" id="KW-1185">Reference proteome</keyword>
<dbReference type="InterPro" id="IPR042197">
    <property type="entry name" value="Apaf_helical"/>
</dbReference>
<dbReference type="InterPro" id="IPR001878">
    <property type="entry name" value="Znf_CCHC"/>
</dbReference>